<evidence type="ECO:0000256" key="3">
    <source>
        <dbReference type="ARBA" id="ARBA00012030"/>
    </source>
</evidence>
<name>A0ABV4TYV8_9GAMM</name>
<evidence type="ECO:0000256" key="6">
    <source>
        <dbReference type="ARBA" id="ARBA00022723"/>
    </source>
</evidence>
<dbReference type="InterPro" id="IPR005122">
    <property type="entry name" value="Uracil-DNA_glycosylase-like"/>
</dbReference>
<keyword evidence="11" id="KW-0234">DNA repair</keyword>
<gene>
    <name evidence="13" type="ORF">ACERLL_15695</name>
</gene>
<dbReference type="Proteomes" id="UP001575181">
    <property type="component" value="Unassembled WGS sequence"/>
</dbReference>
<dbReference type="PANTHER" id="PTHR33693">
    <property type="entry name" value="TYPE-5 URACIL-DNA GLYCOSYLASE"/>
    <property type="match status" value="1"/>
</dbReference>
<evidence type="ECO:0000256" key="4">
    <source>
        <dbReference type="ARBA" id="ARBA00019403"/>
    </source>
</evidence>
<dbReference type="EMBL" id="JBGUAW010000012">
    <property type="protein sequence ID" value="MFA9462259.1"/>
    <property type="molecule type" value="Genomic_DNA"/>
</dbReference>
<dbReference type="PANTHER" id="PTHR33693:SF1">
    <property type="entry name" value="TYPE-4 URACIL-DNA GLYCOSYLASE"/>
    <property type="match status" value="1"/>
</dbReference>
<protein>
    <recommendedName>
        <fullName evidence="4">Type-4 uracil-DNA glycosylase</fullName>
        <ecNumber evidence="3">3.2.2.27</ecNumber>
    </recommendedName>
</protein>
<keyword evidence="5" id="KW-0004">4Fe-4S</keyword>
<evidence type="ECO:0000256" key="9">
    <source>
        <dbReference type="ARBA" id="ARBA00023004"/>
    </source>
</evidence>
<keyword evidence="9" id="KW-0408">Iron</keyword>
<dbReference type="Pfam" id="PF03167">
    <property type="entry name" value="UDG"/>
    <property type="match status" value="1"/>
</dbReference>
<keyword evidence="6" id="KW-0479">Metal-binding</keyword>
<dbReference type="RefSeq" id="WP_373657049.1">
    <property type="nucleotide sequence ID" value="NZ_JBGUAW010000012.1"/>
</dbReference>
<evidence type="ECO:0000256" key="1">
    <source>
        <dbReference type="ARBA" id="ARBA00001400"/>
    </source>
</evidence>
<dbReference type="InterPro" id="IPR051536">
    <property type="entry name" value="UDG_Type-4/5"/>
</dbReference>
<evidence type="ECO:0000256" key="10">
    <source>
        <dbReference type="ARBA" id="ARBA00023014"/>
    </source>
</evidence>
<evidence type="ECO:0000256" key="5">
    <source>
        <dbReference type="ARBA" id="ARBA00022485"/>
    </source>
</evidence>
<dbReference type="InterPro" id="IPR036895">
    <property type="entry name" value="Uracil-DNA_glycosylase-like_sf"/>
</dbReference>
<dbReference type="CDD" id="cd10030">
    <property type="entry name" value="UDG-F4_TTUDGA_SPO1dp_like"/>
    <property type="match status" value="1"/>
</dbReference>
<dbReference type="NCBIfam" id="TIGR00758">
    <property type="entry name" value="UDG_fam4"/>
    <property type="match status" value="1"/>
</dbReference>
<comment type="caution">
    <text evidence="13">The sequence shown here is derived from an EMBL/GenBank/DDBJ whole genome shotgun (WGS) entry which is preliminary data.</text>
</comment>
<evidence type="ECO:0000313" key="14">
    <source>
        <dbReference type="Proteomes" id="UP001575181"/>
    </source>
</evidence>
<keyword evidence="7" id="KW-0227">DNA damage</keyword>
<dbReference type="InterPro" id="IPR005273">
    <property type="entry name" value="Ura-DNA_glyco_family4"/>
</dbReference>
<evidence type="ECO:0000256" key="2">
    <source>
        <dbReference type="ARBA" id="ARBA00006521"/>
    </source>
</evidence>
<organism evidence="13 14">
    <name type="scientific">Thiohalorhabdus methylotrophus</name>
    <dbReference type="NCBI Taxonomy" id="3242694"/>
    <lineage>
        <taxon>Bacteria</taxon>
        <taxon>Pseudomonadati</taxon>
        <taxon>Pseudomonadota</taxon>
        <taxon>Gammaproteobacteria</taxon>
        <taxon>Thiohalorhabdales</taxon>
        <taxon>Thiohalorhabdaceae</taxon>
        <taxon>Thiohalorhabdus</taxon>
    </lineage>
</organism>
<evidence type="ECO:0000256" key="11">
    <source>
        <dbReference type="ARBA" id="ARBA00023204"/>
    </source>
</evidence>
<comment type="catalytic activity">
    <reaction evidence="1">
        <text>Hydrolyzes single-stranded DNA or mismatched double-stranded DNA and polynucleotides, releasing free uracil.</text>
        <dbReference type="EC" id="3.2.2.27"/>
    </reaction>
</comment>
<reference evidence="13 14" key="1">
    <citation type="submission" date="2024-08" db="EMBL/GenBank/DDBJ databases">
        <title>Whole-genome sequencing of halo(alkali)philic microorganisms from hypersaline lakes.</title>
        <authorList>
            <person name="Sorokin D.Y."/>
            <person name="Merkel A.Y."/>
            <person name="Messina E."/>
            <person name="Yakimov M."/>
        </authorList>
    </citation>
    <scope>NUCLEOTIDE SEQUENCE [LARGE SCALE GENOMIC DNA]</scope>
    <source>
        <strain evidence="13 14">Cl-TMA</strain>
    </source>
</reference>
<proteinExistence type="inferred from homology"/>
<evidence type="ECO:0000313" key="13">
    <source>
        <dbReference type="EMBL" id="MFA9462259.1"/>
    </source>
</evidence>
<evidence type="ECO:0000256" key="8">
    <source>
        <dbReference type="ARBA" id="ARBA00022801"/>
    </source>
</evidence>
<dbReference type="SMART" id="SM00987">
    <property type="entry name" value="UreE_C"/>
    <property type="match status" value="1"/>
</dbReference>
<sequence>MDARSQRIYLEALGIPLYRRRGGASAMVEGSGGSAARADFIPEADAEEAPLPGERPDTLESLRDEVADCVSCPLHQTRTQTVFGVGDPEARIMFVGEAPGAEEDRRGEPFVGRAGQLLDAMLAAIGLDRKGGGVFIANVLKCRPPNNRDPKPEEVAQCEGYLRRQIEVIQPRVLVALGRVAAQQLLQTQQPLARLRGAEHRFHETPVLVTYHPAYLLRNPADKAKAWADLKVIRERGSGRQ</sequence>
<comment type="similarity">
    <text evidence="2">Belongs to the uracil-DNA glycosylase (UDG) superfamily. Type 4 (UDGa) family.</text>
</comment>
<keyword evidence="8" id="KW-0378">Hydrolase</keyword>
<keyword evidence="14" id="KW-1185">Reference proteome</keyword>
<evidence type="ECO:0000256" key="7">
    <source>
        <dbReference type="ARBA" id="ARBA00022763"/>
    </source>
</evidence>
<accession>A0ABV4TYV8</accession>
<keyword evidence="10" id="KW-0411">Iron-sulfur</keyword>
<dbReference type="EC" id="3.2.2.27" evidence="3"/>
<feature type="domain" description="Uracil-DNA glycosylase-like" evidence="12">
    <location>
        <begin position="83"/>
        <end position="231"/>
    </location>
</feature>
<dbReference type="Gene3D" id="3.40.470.10">
    <property type="entry name" value="Uracil-DNA glycosylase-like domain"/>
    <property type="match status" value="1"/>
</dbReference>
<dbReference type="SMART" id="SM00986">
    <property type="entry name" value="UDG"/>
    <property type="match status" value="1"/>
</dbReference>
<evidence type="ECO:0000259" key="12">
    <source>
        <dbReference type="SMART" id="SM00986"/>
    </source>
</evidence>
<dbReference type="SUPFAM" id="SSF52141">
    <property type="entry name" value="Uracil-DNA glycosylase-like"/>
    <property type="match status" value="1"/>
</dbReference>